<gene>
    <name evidence="1" type="ORF">ENV60_00445</name>
</gene>
<protein>
    <recommendedName>
        <fullName evidence="2">PEGA domain-containing protein</fullName>
    </recommendedName>
</protein>
<evidence type="ECO:0008006" key="2">
    <source>
        <dbReference type="Google" id="ProtNLM"/>
    </source>
</evidence>
<dbReference type="EMBL" id="DTGZ01000007">
    <property type="protein sequence ID" value="HGV96753.1"/>
    <property type="molecule type" value="Genomic_DNA"/>
</dbReference>
<organism evidence="1">
    <name type="scientific">candidate division WOR-3 bacterium</name>
    <dbReference type="NCBI Taxonomy" id="2052148"/>
    <lineage>
        <taxon>Bacteria</taxon>
        <taxon>Bacteria division WOR-3</taxon>
    </lineage>
</organism>
<name>A0A7C4X8Q1_UNCW3</name>
<evidence type="ECO:0000313" key="1">
    <source>
        <dbReference type="EMBL" id="HGV96753.1"/>
    </source>
</evidence>
<sequence>MLTIFLFFQLTNGYLTVRADQDGLPIYVDDDFIGRTPVIKFPLKPDEYNIGFFPQDSIENASYQLKGGNIGALWRIAKYGEGTVKVRIEANRETIVELNYRAVISAPGKTKLKVLGCLGGVFLLGVLSTLAIQAIF</sequence>
<accession>A0A7C4X8Q1</accession>
<comment type="caution">
    <text evidence="1">The sequence shown here is derived from an EMBL/GenBank/DDBJ whole genome shotgun (WGS) entry which is preliminary data.</text>
</comment>
<dbReference type="AlphaFoldDB" id="A0A7C4X8Q1"/>
<proteinExistence type="predicted"/>
<reference evidence="1" key="1">
    <citation type="journal article" date="2020" name="mSystems">
        <title>Genome- and Community-Level Interaction Insights into Carbon Utilization and Element Cycling Functions of Hydrothermarchaeota in Hydrothermal Sediment.</title>
        <authorList>
            <person name="Zhou Z."/>
            <person name="Liu Y."/>
            <person name="Xu W."/>
            <person name="Pan J."/>
            <person name="Luo Z.H."/>
            <person name="Li M."/>
        </authorList>
    </citation>
    <scope>NUCLEOTIDE SEQUENCE [LARGE SCALE GENOMIC DNA]</scope>
    <source>
        <strain evidence="1">SpSt-774</strain>
    </source>
</reference>